<keyword evidence="5" id="KW-0677">Repeat</keyword>
<evidence type="ECO:0000256" key="1">
    <source>
        <dbReference type="ARBA" id="ARBA00004141"/>
    </source>
</evidence>
<evidence type="ECO:0000256" key="7">
    <source>
        <dbReference type="ARBA" id="ARBA00023136"/>
    </source>
</evidence>
<dbReference type="AlphaFoldDB" id="G0QJW9"/>
<evidence type="ECO:0000256" key="9">
    <source>
        <dbReference type="RuleBase" id="RU000488"/>
    </source>
</evidence>
<sequence length="282" mass="32964">MVEQQQKSNQMYKDFISGLLAGFVSVTVCAPLDVARCRFNIMYSQGTEIRYKGLIDFLKRLKMEEGVRGFYKGYNATVFSIPLFHSLFFTIYNKMKPIINQNFNYLSMHVQHIISSSMTGLICDVITNPLWIVRTRLMVQHMHSNQNLYTGGVFDTLIKIYQQEGYQALFKGLGSSFIGLTHVGIYFPVYEYLKEQLQTFNDQNKTKINSFQIFISSLISKALAQCITYPHIVIRTLLQDNRQNYSELKVKDRLKIKNIVREFMQLNQFINCYYLTICLQQF</sequence>
<comment type="subcellular location">
    <subcellularLocation>
        <location evidence="1">Membrane</location>
        <topology evidence="1">Multi-pass membrane protein</topology>
    </subcellularLocation>
</comment>
<dbReference type="Pfam" id="PF00153">
    <property type="entry name" value="Mito_carr"/>
    <property type="match status" value="3"/>
</dbReference>
<dbReference type="Gene3D" id="1.50.40.10">
    <property type="entry name" value="Mitochondrial carrier domain"/>
    <property type="match status" value="1"/>
</dbReference>
<evidence type="ECO:0000256" key="3">
    <source>
        <dbReference type="ARBA" id="ARBA00022448"/>
    </source>
</evidence>
<feature type="repeat" description="Solcar" evidence="8">
    <location>
        <begin position="9"/>
        <end position="98"/>
    </location>
</feature>
<dbReference type="EMBL" id="GL983101">
    <property type="protein sequence ID" value="EGR34485.1"/>
    <property type="molecule type" value="Genomic_DNA"/>
</dbReference>
<dbReference type="eggNOG" id="KOG0764">
    <property type="taxonomic scope" value="Eukaryota"/>
</dbReference>
<evidence type="ECO:0000256" key="4">
    <source>
        <dbReference type="ARBA" id="ARBA00022692"/>
    </source>
</evidence>
<dbReference type="PROSITE" id="PS50920">
    <property type="entry name" value="SOLCAR"/>
    <property type="match status" value="2"/>
</dbReference>
<dbReference type="GO" id="GO:0055085">
    <property type="term" value="P:transmembrane transport"/>
    <property type="evidence" value="ECO:0007669"/>
    <property type="project" value="InterPro"/>
</dbReference>
<feature type="transmembrane region" description="Helical" evidence="10">
    <location>
        <begin position="69"/>
        <end position="92"/>
    </location>
</feature>
<keyword evidence="6 10" id="KW-1133">Transmembrane helix</keyword>
<dbReference type="GO" id="GO:0016020">
    <property type="term" value="C:membrane"/>
    <property type="evidence" value="ECO:0007669"/>
    <property type="project" value="UniProtKB-SubCell"/>
</dbReference>
<evidence type="ECO:0000256" key="6">
    <source>
        <dbReference type="ARBA" id="ARBA00022989"/>
    </source>
</evidence>
<dbReference type="InterPro" id="IPR044712">
    <property type="entry name" value="SLC25A32-like"/>
</dbReference>
<reference evidence="11 12" key="1">
    <citation type="submission" date="2011-07" db="EMBL/GenBank/DDBJ databases">
        <authorList>
            <person name="Coyne R."/>
            <person name="Brami D."/>
            <person name="Johnson J."/>
            <person name="Hostetler J."/>
            <person name="Hannick L."/>
            <person name="Clark T."/>
            <person name="Cassidy-Hanley D."/>
            <person name="Inman J."/>
        </authorList>
    </citation>
    <scope>NUCLEOTIDE SEQUENCE [LARGE SCALE GENOMIC DNA]</scope>
    <source>
        <strain evidence="11 12">G5</strain>
    </source>
</reference>
<dbReference type="InParanoid" id="G0QJW9"/>
<feature type="repeat" description="Solcar" evidence="8">
    <location>
        <begin position="107"/>
        <end position="196"/>
    </location>
</feature>
<dbReference type="RefSeq" id="XP_004039789.1">
    <property type="nucleotide sequence ID" value="XM_004039741.1"/>
</dbReference>
<gene>
    <name evidence="11" type="ORF">IMG5_009920</name>
</gene>
<keyword evidence="7 8" id="KW-0472">Membrane</keyword>
<feature type="transmembrane region" description="Helical" evidence="10">
    <location>
        <begin position="112"/>
        <end position="133"/>
    </location>
</feature>
<dbReference type="GO" id="GO:0006862">
    <property type="term" value="P:nucleotide transport"/>
    <property type="evidence" value="ECO:0007669"/>
    <property type="project" value="InterPro"/>
</dbReference>
<evidence type="ECO:0000256" key="10">
    <source>
        <dbReference type="SAM" id="Phobius"/>
    </source>
</evidence>
<organism evidence="11 12">
    <name type="scientific">Ichthyophthirius multifiliis</name>
    <name type="common">White spot disease agent</name>
    <name type="synonym">Ich</name>
    <dbReference type="NCBI Taxonomy" id="5932"/>
    <lineage>
        <taxon>Eukaryota</taxon>
        <taxon>Sar</taxon>
        <taxon>Alveolata</taxon>
        <taxon>Ciliophora</taxon>
        <taxon>Intramacronucleata</taxon>
        <taxon>Oligohymenophorea</taxon>
        <taxon>Hymenostomatida</taxon>
        <taxon>Ophryoglenina</taxon>
        <taxon>Ichthyophthirius</taxon>
    </lineage>
</organism>
<protein>
    <submittedName>
        <fullName evidence="11">Mitochondrial carrier protein, putative</fullName>
    </submittedName>
</protein>
<evidence type="ECO:0000256" key="8">
    <source>
        <dbReference type="PROSITE-ProRule" id="PRU00282"/>
    </source>
</evidence>
<dbReference type="Proteomes" id="UP000008983">
    <property type="component" value="Unassembled WGS sequence"/>
</dbReference>
<evidence type="ECO:0000256" key="2">
    <source>
        <dbReference type="ARBA" id="ARBA00006375"/>
    </source>
</evidence>
<dbReference type="SUPFAM" id="SSF103506">
    <property type="entry name" value="Mitochondrial carrier"/>
    <property type="match status" value="1"/>
</dbReference>
<dbReference type="InterPro" id="IPR023395">
    <property type="entry name" value="MCP_dom_sf"/>
</dbReference>
<dbReference type="GeneID" id="14910679"/>
<dbReference type="InterPro" id="IPR018108">
    <property type="entry name" value="MCP_transmembrane"/>
</dbReference>
<evidence type="ECO:0000256" key="5">
    <source>
        <dbReference type="ARBA" id="ARBA00022737"/>
    </source>
</evidence>
<feature type="transmembrane region" description="Helical" evidence="10">
    <location>
        <begin position="15"/>
        <end position="35"/>
    </location>
</feature>
<dbReference type="OMA" id="CLQYADH"/>
<keyword evidence="12" id="KW-1185">Reference proteome</keyword>
<proteinExistence type="inferred from homology"/>
<evidence type="ECO:0000313" key="12">
    <source>
        <dbReference type="Proteomes" id="UP000008983"/>
    </source>
</evidence>
<evidence type="ECO:0000313" key="11">
    <source>
        <dbReference type="EMBL" id="EGR34485.1"/>
    </source>
</evidence>
<comment type="similarity">
    <text evidence="2 9">Belongs to the mitochondrial carrier (TC 2.A.29) family.</text>
</comment>
<keyword evidence="4 8" id="KW-0812">Transmembrane</keyword>
<accession>G0QJW9</accession>
<dbReference type="OrthoDB" id="428293at2759"/>
<dbReference type="PANTHER" id="PTHR45683">
    <property type="entry name" value="MITOCHONDRIAL NICOTINAMIDE ADENINE DINUCLEOTIDE TRANSPORTER 1-RELATED-RELATED"/>
    <property type="match status" value="1"/>
</dbReference>
<name>G0QJW9_ICHMU</name>
<keyword evidence="3 9" id="KW-0813">Transport</keyword>